<sequence>MATMEEIVKKADLLGYRAAAEHISGPAAISAIKKNTRYPGRLSWTSASPTESQEKAISELTGAKKAKKRKKLRASDQEKACQEAEVEEGGPAYQAGMF</sequence>
<proteinExistence type="predicted"/>
<dbReference type="AlphaFoldDB" id="A0AAV4B693"/>
<evidence type="ECO:0000313" key="2">
    <source>
        <dbReference type="EMBL" id="GFO15128.1"/>
    </source>
</evidence>
<feature type="compositionally biased region" description="Basic and acidic residues" evidence="1">
    <location>
        <begin position="73"/>
        <end position="82"/>
    </location>
</feature>
<comment type="caution">
    <text evidence="2">The sequence shown here is derived from an EMBL/GenBank/DDBJ whole genome shotgun (WGS) entry which is preliminary data.</text>
</comment>
<reference evidence="2 3" key="1">
    <citation type="journal article" date="2021" name="Elife">
        <title>Chloroplast acquisition without the gene transfer in kleptoplastic sea slugs, Plakobranchus ocellatus.</title>
        <authorList>
            <person name="Maeda T."/>
            <person name="Takahashi S."/>
            <person name="Yoshida T."/>
            <person name="Shimamura S."/>
            <person name="Takaki Y."/>
            <person name="Nagai Y."/>
            <person name="Toyoda A."/>
            <person name="Suzuki Y."/>
            <person name="Arimoto A."/>
            <person name="Ishii H."/>
            <person name="Satoh N."/>
            <person name="Nishiyama T."/>
            <person name="Hasebe M."/>
            <person name="Maruyama T."/>
            <person name="Minagawa J."/>
            <person name="Obokata J."/>
            <person name="Shigenobu S."/>
        </authorList>
    </citation>
    <scope>NUCLEOTIDE SEQUENCE [LARGE SCALE GENOMIC DNA]</scope>
</reference>
<evidence type="ECO:0000256" key="1">
    <source>
        <dbReference type="SAM" id="MobiDB-lite"/>
    </source>
</evidence>
<gene>
    <name evidence="2" type="ORF">PoB_004163300</name>
</gene>
<dbReference type="EMBL" id="BLXT01004603">
    <property type="protein sequence ID" value="GFO15128.1"/>
    <property type="molecule type" value="Genomic_DNA"/>
</dbReference>
<accession>A0AAV4B693</accession>
<dbReference type="Proteomes" id="UP000735302">
    <property type="component" value="Unassembled WGS sequence"/>
</dbReference>
<protein>
    <submittedName>
        <fullName evidence="2">Uncharacterized protein</fullName>
    </submittedName>
</protein>
<organism evidence="2 3">
    <name type="scientific">Plakobranchus ocellatus</name>
    <dbReference type="NCBI Taxonomy" id="259542"/>
    <lineage>
        <taxon>Eukaryota</taxon>
        <taxon>Metazoa</taxon>
        <taxon>Spiralia</taxon>
        <taxon>Lophotrochozoa</taxon>
        <taxon>Mollusca</taxon>
        <taxon>Gastropoda</taxon>
        <taxon>Heterobranchia</taxon>
        <taxon>Euthyneura</taxon>
        <taxon>Panpulmonata</taxon>
        <taxon>Sacoglossa</taxon>
        <taxon>Placobranchoidea</taxon>
        <taxon>Plakobranchidae</taxon>
        <taxon>Plakobranchus</taxon>
    </lineage>
</organism>
<name>A0AAV4B693_9GAST</name>
<feature type="region of interest" description="Disordered" evidence="1">
    <location>
        <begin position="43"/>
        <end position="98"/>
    </location>
</feature>
<keyword evidence="3" id="KW-1185">Reference proteome</keyword>
<evidence type="ECO:0000313" key="3">
    <source>
        <dbReference type="Proteomes" id="UP000735302"/>
    </source>
</evidence>